<evidence type="ECO:0000313" key="1">
    <source>
        <dbReference type="EMBL" id="JAH67307.1"/>
    </source>
</evidence>
<dbReference type="AlphaFoldDB" id="A0A0E9UNE0"/>
<reference evidence="1" key="2">
    <citation type="journal article" date="2015" name="Fish Shellfish Immunol.">
        <title>Early steps in the European eel (Anguilla anguilla)-Vibrio vulnificus interaction in the gills: Role of the RtxA13 toxin.</title>
        <authorList>
            <person name="Callol A."/>
            <person name="Pajuelo D."/>
            <person name="Ebbesson L."/>
            <person name="Teles M."/>
            <person name="MacKenzie S."/>
            <person name="Amaro C."/>
        </authorList>
    </citation>
    <scope>NUCLEOTIDE SEQUENCE</scope>
</reference>
<dbReference type="EMBL" id="GBXM01041270">
    <property type="protein sequence ID" value="JAH67307.1"/>
    <property type="molecule type" value="Transcribed_RNA"/>
</dbReference>
<name>A0A0E9UNE0_ANGAN</name>
<accession>A0A0E9UNE0</accession>
<organism evidence="1">
    <name type="scientific">Anguilla anguilla</name>
    <name type="common">European freshwater eel</name>
    <name type="synonym">Muraena anguilla</name>
    <dbReference type="NCBI Taxonomy" id="7936"/>
    <lineage>
        <taxon>Eukaryota</taxon>
        <taxon>Metazoa</taxon>
        <taxon>Chordata</taxon>
        <taxon>Craniata</taxon>
        <taxon>Vertebrata</taxon>
        <taxon>Euteleostomi</taxon>
        <taxon>Actinopterygii</taxon>
        <taxon>Neopterygii</taxon>
        <taxon>Teleostei</taxon>
        <taxon>Anguilliformes</taxon>
        <taxon>Anguillidae</taxon>
        <taxon>Anguilla</taxon>
    </lineage>
</organism>
<protein>
    <submittedName>
        <fullName evidence="1">Uncharacterized protein</fullName>
    </submittedName>
</protein>
<proteinExistence type="predicted"/>
<reference evidence="1" key="1">
    <citation type="submission" date="2014-11" db="EMBL/GenBank/DDBJ databases">
        <authorList>
            <person name="Amaro Gonzalez C."/>
        </authorList>
    </citation>
    <scope>NUCLEOTIDE SEQUENCE</scope>
</reference>
<sequence>MHDSFAVKCNDLDTLFE</sequence>